<gene>
    <name evidence="2" type="ORF">MACH16_12210</name>
</gene>
<feature type="domain" description="DUF58" evidence="1">
    <location>
        <begin position="56"/>
        <end position="270"/>
    </location>
</feature>
<name>A0ABM8FDS3_9GAMM</name>
<keyword evidence="3" id="KW-1185">Reference proteome</keyword>
<dbReference type="RefSeq" id="WP_265729216.1">
    <property type="nucleotide sequence ID" value="NZ_AP027271.1"/>
</dbReference>
<evidence type="ECO:0000259" key="1">
    <source>
        <dbReference type="Pfam" id="PF01882"/>
    </source>
</evidence>
<organism evidence="2 3">
    <name type="scientific">Marinomonas pontica</name>
    <dbReference type="NCBI Taxonomy" id="264739"/>
    <lineage>
        <taxon>Bacteria</taxon>
        <taxon>Pseudomonadati</taxon>
        <taxon>Pseudomonadota</taxon>
        <taxon>Gammaproteobacteria</taxon>
        <taxon>Oceanospirillales</taxon>
        <taxon>Oceanospirillaceae</taxon>
        <taxon>Marinomonas</taxon>
    </lineage>
</organism>
<dbReference type="PANTHER" id="PTHR33608:SF12">
    <property type="entry name" value="DUF58 DOMAIN-CONTAINING PROTEIN"/>
    <property type="match status" value="1"/>
</dbReference>
<proteinExistence type="predicted"/>
<dbReference type="InterPro" id="IPR002881">
    <property type="entry name" value="DUF58"/>
</dbReference>
<sequence>MSPLLSPVSPELDDAHFALLGHYAKHLGRAPKAIRFASQTGERRSRQKGHGMEMLELRAYQASDDLRHIDWRVTARTGQAHTRLYAQENDHQRLLLMDLSNSAYFGTRHTFISTRLIQLAGLIAWRAKQQGDTLSYRLTFGKEDHASNRSNTLPTLLTQLKNASYIHNRNHPNNNNSVWSNTLLTHKTHNKDVIILTDKQYWDDSEESALMQLAQHNSVHWIQIIDSNAFNLPPGQYQMADETGVKQVTISKQSMQRAKDSFFSQNTQMRKKLSSLGIRYQAFDLTESPDKIARYLLSQGALH</sequence>
<protein>
    <recommendedName>
        <fullName evidence="1">DUF58 domain-containing protein</fullName>
    </recommendedName>
</protein>
<evidence type="ECO:0000313" key="2">
    <source>
        <dbReference type="EMBL" id="BDX02473.1"/>
    </source>
</evidence>
<evidence type="ECO:0000313" key="3">
    <source>
        <dbReference type="Proteomes" id="UP001307608"/>
    </source>
</evidence>
<dbReference type="Proteomes" id="UP001307608">
    <property type="component" value="Chromosome"/>
</dbReference>
<dbReference type="PANTHER" id="PTHR33608">
    <property type="entry name" value="BLL2464 PROTEIN"/>
    <property type="match status" value="1"/>
</dbReference>
<accession>A0ABM8FDS3</accession>
<dbReference type="Pfam" id="PF01882">
    <property type="entry name" value="DUF58"/>
    <property type="match status" value="1"/>
</dbReference>
<reference evidence="2 3" key="1">
    <citation type="submission" date="2023-01" db="EMBL/GenBank/DDBJ databases">
        <title>Complete genome sequence of Marinomonas pontica strain 200518_36.</title>
        <authorList>
            <person name="Ueki S."/>
            <person name="Gajardo G."/>
            <person name="Maruyama F."/>
        </authorList>
    </citation>
    <scope>NUCLEOTIDE SEQUENCE [LARGE SCALE GENOMIC DNA]</scope>
    <source>
        <strain evidence="2 3">200518_36</strain>
    </source>
</reference>
<dbReference type="EMBL" id="AP027271">
    <property type="protein sequence ID" value="BDX02473.1"/>
    <property type="molecule type" value="Genomic_DNA"/>
</dbReference>